<feature type="compositionally biased region" description="Low complexity" evidence="1">
    <location>
        <begin position="2642"/>
        <end position="2662"/>
    </location>
</feature>
<feature type="compositionally biased region" description="Polar residues" evidence="1">
    <location>
        <begin position="827"/>
        <end position="836"/>
    </location>
</feature>
<feature type="region of interest" description="Disordered" evidence="1">
    <location>
        <begin position="1"/>
        <end position="24"/>
    </location>
</feature>
<feature type="region of interest" description="Disordered" evidence="1">
    <location>
        <begin position="1614"/>
        <end position="1761"/>
    </location>
</feature>
<feature type="compositionally biased region" description="Low complexity" evidence="1">
    <location>
        <begin position="2345"/>
        <end position="2359"/>
    </location>
</feature>
<feature type="compositionally biased region" description="Polar residues" evidence="1">
    <location>
        <begin position="880"/>
        <end position="890"/>
    </location>
</feature>
<feature type="region of interest" description="Disordered" evidence="1">
    <location>
        <begin position="3040"/>
        <end position="3083"/>
    </location>
</feature>
<feature type="compositionally biased region" description="Acidic residues" evidence="1">
    <location>
        <begin position="758"/>
        <end position="770"/>
    </location>
</feature>
<keyword evidence="3" id="KW-1185">Reference proteome</keyword>
<feature type="compositionally biased region" description="Basic and acidic residues" evidence="1">
    <location>
        <begin position="594"/>
        <end position="613"/>
    </location>
</feature>
<feature type="compositionally biased region" description="Acidic residues" evidence="1">
    <location>
        <begin position="1529"/>
        <end position="1551"/>
    </location>
</feature>
<feature type="compositionally biased region" description="Basic and acidic residues" evidence="1">
    <location>
        <begin position="1717"/>
        <end position="1730"/>
    </location>
</feature>
<feature type="compositionally biased region" description="Low complexity" evidence="1">
    <location>
        <begin position="2940"/>
        <end position="2951"/>
    </location>
</feature>
<feature type="compositionally biased region" description="Polar residues" evidence="1">
    <location>
        <begin position="2003"/>
        <end position="2014"/>
    </location>
</feature>
<feature type="compositionally biased region" description="Basic and acidic residues" evidence="1">
    <location>
        <begin position="1856"/>
        <end position="1874"/>
    </location>
</feature>
<dbReference type="STRING" id="31234.E3MHJ7"/>
<organism evidence="3">
    <name type="scientific">Caenorhabditis remanei</name>
    <name type="common">Caenorhabditis vulgaris</name>
    <dbReference type="NCBI Taxonomy" id="31234"/>
    <lineage>
        <taxon>Eukaryota</taxon>
        <taxon>Metazoa</taxon>
        <taxon>Ecdysozoa</taxon>
        <taxon>Nematoda</taxon>
        <taxon>Chromadorea</taxon>
        <taxon>Rhabditida</taxon>
        <taxon>Rhabditina</taxon>
        <taxon>Rhabditomorpha</taxon>
        <taxon>Rhabditoidea</taxon>
        <taxon>Rhabditidae</taxon>
        <taxon>Peloderinae</taxon>
        <taxon>Caenorhabditis</taxon>
    </lineage>
</organism>
<feature type="compositionally biased region" description="Pro residues" evidence="1">
    <location>
        <begin position="2972"/>
        <end position="2993"/>
    </location>
</feature>
<feature type="compositionally biased region" description="Polar residues" evidence="1">
    <location>
        <begin position="2282"/>
        <end position="2292"/>
    </location>
</feature>
<feature type="compositionally biased region" description="Basic and acidic residues" evidence="1">
    <location>
        <begin position="1553"/>
        <end position="1571"/>
    </location>
</feature>
<proteinExistence type="predicted"/>
<feature type="compositionally biased region" description="Polar residues" evidence="1">
    <location>
        <begin position="178"/>
        <end position="196"/>
    </location>
</feature>
<feature type="region of interest" description="Disordered" evidence="1">
    <location>
        <begin position="1412"/>
        <end position="1592"/>
    </location>
</feature>
<feature type="compositionally biased region" description="Basic and acidic residues" evidence="1">
    <location>
        <begin position="73"/>
        <end position="84"/>
    </location>
</feature>
<feature type="compositionally biased region" description="Polar residues" evidence="1">
    <location>
        <begin position="2145"/>
        <end position="2158"/>
    </location>
</feature>
<dbReference type="Proteomes" id="UP000008281">
    <property type="component" value="Unassembled WGS sequence"/>
</dbReference>
<feature type="compositionally biased region" description="Basic residues" evidence="1">
    <location>
        <begin position="147"/>
        <end position="157"/>
    </location>
</feature>
<feature type="region of interest" description="Disordered" evidence="1">
    <location>
        <begin position="1214"/>
        <end position="1262"/>
    </location>
</feature>
<feature type="compositionally biased region" description="Polar residues" evidence="1">
    <location>
        <begin position="2958"/>
        <end position="2969"/>
    </location>
</feature>
<feature type="compositionally biased region" description="Low complexity" evidence="1">
    <location>
        <begin position="379"/>
        <end position="392"/>
    </location>
</feature>
<feature type="compositionally biased region" description="Polar residues" evidence="1">
    <location>
        <begin position="844"/>
        <end position="855"/>
    </location>
</feature>
<dbReference type="eggNOG" id="ENOG502QQEE">
    <property type="taxonomic scope" value="Eukaryota"/>
</dbReference>
<evidence type="ECO:0000313" key="2">
    <source>
        <dbReference type="EMBL" id="EFP01950.1"/>
    </source>
</evidence>
<feature type="compositionally biased region" description="Acidic residues" evidence="1">
    <location>
        <begin position="2174"/>
        <end position="2197"/>
    </location>
</feature>
<feature type="compositionally biased region" description="Polar residues" evidence="1">
    <location>
        <begin position="2804"/>
        <end position="2820"/>
    </location>
</feature>
<feature type="compositionally biased region" description="Acidic residues" evidence="1">
    <location>
        <begin position="2376"/>
        <end position="2385"/>
    </location>
</feature>
<feature type="compositionally biased region" description="Polar residues" evidence="1">
    <location>
        <begin position="208"/>
        <end position="218"/>
    </location>
</feature>
<feature type="region of interest" description="Disordered" evidence="1">
    <location>
        <begin position="1334"/>
        <end position="1368"/>
    </location>
</feature>
<feature type="compositionally biased region" description="Acidic residues" evidence="1">
    <location>
        <begin position="2360"/>
        <end position="2369"/>
    </location>
</feature>
<sequence length="3198" mass="347238">MPARKTKATAEERRKQKEKRDLQAAKELSRLASLKLTKKQIDKLIKTEPIDEEYDAAVQQPSTSAASFSFRQIKQEDSSDDDSKPSTSATAGSRKIKKEDGPKLVRFKKWQPTKNKVVKKEIEFDSDTSDSSPVDYDVDFKPDYKTKYRLKSMKKYKKNIEEGKACRGRPRGGRSRSLTVRGSTNSAAGPSTSDGTPKQRVGRPANGGRQTACRSQTTSDEKDAKTPKKKETQKKAQTPKTVSRRTPRFNGDNGAPKPIKDAEIAPSPPKKKGRPPRSPAVHRPQNSDDSAGHPDRATPRNSNHGVSKRMPKEDAKIDPSQLKKRGRPSNNAVNATPAGRSSSRKERPPKDAEPKPMEDAKAPPNNVSRPGRPSKKTSSHPISSSGPGPSSSENPARSTQRKRKVIKEPESPSLTKVLMTLQISGDVTRRPVTERQIDMDVAGPKKKASKRRCDVLLLLDALPPYMLDDCLAELIIMETEEEKEELLMKKKKKKNVKQPHPISNCKEEQMNGNQQDFEDSDQPPSLTPMDSFELDIPEPSSSSSSTDNAPHLSAFFHVRDPSGNGNLNLRDHQEVEEEDPEWAAGRARTIANQERIRQRKAERARREMEEMERQTLPSCSEEPQFEPASPEEEMMERIAPPTSSSSSLALVLQAPSESSHQDEGEESDGAETLHFDDFEDEDDDEQPIRNVRSVVEQTTQMIRNIEISERERERQRYAPIDVLQYEEKEEFVDHGIDHEEVVPYSFSSATSPSFLDSPDQEGMMEGEDPEEGHADTPSSSSHSKFAPTSHQSPAQKTILDDYEMIYQEEEMDQEQHDESDEDEGDQTSKVDSSSLEPLTVPLLSLSNPKSPAQRNHSSDIGMDNQVDAMEQEKKSVPESDPTSSDSSVQQMLDEATEVMEGAEKGADSVINLGKEHVDEREETEADTSCFEPLTAPIVDPLVPLLSLPESCTTMVEEVDPPIADSVAPELNQDADSSSPTTLICNPADPELEQDSTLLSQESYGTSADKHATGDMVSKQVLDIEEAQVVKGHCLLHKVPINPPAQTSSDDDVIDNSIVQVEEPSISPFEQDCAVLNQESGNNTSIDKNQDIAEPPVIIAAMQKAWDHKEEEVPVQILLADAPEHPRTPTPVLQQSLAPELPMETVAVEEIEVVKTDSAEASGSSSEMNLQEPINLSAPILVSAAELMKVVETEEPEDASENPPIHSPIYIQDLAPSMEAAEKEMEVVEADGGKADNEPDDEDDERDPEASPRILQADAPEDPMTPTAILHQVLAPELPMRSAAAEEIEFVKTDEAEAAGSSSDMNLQEPINLLALASGSAAELMEVVETEVADYQPNKEVVEQEPEASHPTSPEDDSENPRIPTPIPIQDYALQLSMGPAAEEVMVADGEEAGGSPSLSAVEHLQELIHRSETVPLEHPVEESPAEEMEVPKACGKEDPNEEDLVPDEDAPLEILQGVAPGSVPDQYLAPQSLEADGKEVAGSSSSSFTKDLLETPNISVSTSRSPAAQSTAPDAPEDSGTTVPRDSEEIIEAAEEEMDVDNVDAEEELNEEVVLKEPEVQPQVHPEDAPEKPPMPEPVLQEDCVSQPAEPEKMEVLETNRKESENGAIQEIVLEEAFETPPIPKPFESATGEMETVQSSGEAGDCSSSSGCIKGPLESSISPASTPPSSTGPVTAPAEEMEIVEDQTSPEDAPEVPTTTAPVRHQDSEEMIEAAEEPMRVVEASEHQEDSSSSSRSAEDLQEPSPILAPEPHSVAQKSEHCVLQLSLGPAAAEVMEAEKADGEEDYTCQDHHEDSSSSLKSVEDLQETSPILPPLPRSPAEEVIPPKKMEAVDADGEEEPNEEVVLEEPSQPRTDAAEEEMKVQEADEEKDHCSSSSSSMEDPLDPPIAPASLSRSPAEQAAGNVETVEDDEIVLQKSEASSLTPPEATSESTTTPVVEAGKHHDYSSSSSRSVEDLQEPSSILEEGQKIIVDAQEHVVDPSPNSSTQVPHEDHGAPGPEVVNQNEAIPQNSLEDGPENPPTPTRVPPQDHASQPSMEAAEAEEETEANGNGADQLSSSSSMKSIQKPPHIPEPAPRSPDEEVIAPEQMEILESDGGEVPNEKVEGKESEVSPQDHPKDAPEGPPTPTPTGEGDACQELHEGSSFVSRSVENLQEESPIQAPELRSEAQQAEADGEEDEPHEEVVAEQEEIEGEAAVEAQLEENEVAEACAQLNVEQEANKEAGRVVEDAQENVVAPSPSSPECGLPSAQRALQFQVEIMRRLEGEAPSRSSLENDPEPSPTLQQDSNASRVRQALLDAATKIEVEVEERNAQNGVQVERMMVENLEEHLQDNGLEDIEPPSIPESSSTYPTTPSPSIEADDSEEELFPDPTQPFDEDNPDEVPDTSSPEAPETKHSMSKSVKKQSDGHDGPWYQMTVRRRLGRPRGYLGVYPERRPPPDAELWVQILTTYKRKMEETDDEGPSTSCHRPIKQELFEEDPNPATPKSQRGKTTSRGRRESEEADPPYSPGGSKANGAPSHPPELFHEPPSWNLRPRRVRGEDGPGTSGTSNLSHLPSTSAPFSARAIKQELDEMVDSSFPTNQTRSRRGQNGVGGQSRKRQRSDQRDSASRHLPPTPSASMSSHQLDQQPSSSTSAPGHAPAPAVPQSQVAPGQPSSSVPAIKQELDEVVDDGQTASRKRQRTNQEDSALINLPPTPSASIPSNHHHIPDRQLAPTPALPQNPLAPAPSHHTPPSSRRRSDREGSDGPSTSRAVPHHSPALPQSPVAHLAPSSAPSLSPQDPLASPHHPEHNQQSPLRALTTPAPSSVSTPRTPQSPYQHSPAAPIIALLQNKYVYRAPVPSHHSTSLQAGYLHAPDHSPLSQHIPVGHFAPSSHHSAASHHQQPQDSMPDSSRAHAAPRNLRATPSAPIPLNHHQHSQQPSSRSHRPLQAGPPPSSAPPIAAFPQSPIAHHASALPPSSQHSASLQPGPSHIPAPLPQHAPTPGLPFPHLSPAPSTSQQNFAPHPQPSSSNVTSRQAGFPNAQLIPVAQHSPLVAFPQSPLVQAPSPSPSPQAPHYSPLGLSHGQVMSPHPNGPHQALSPLVGPILAPRTPRTPHSPYAHPNRSPAINIAPIPSPNVARPPLPMCDETRMVRDRIMREEQIAQNAAPPFGNPQERLHPVMVELEGYILEGQRSQELVTEADNAIANYINGFSMSEG</sequence>
<feature type="compositionally biased region" description="Acidic residues" evidence="1">
    <location>
        <begin position="1237"/>
        <end position="1246"/>
    </location>
</feature>
<feature type="compositionally biased region" description="Acidic residues" evidence="1">
    <location>
        <begin position="1679"/>
        <end position="1694"/>
    </location>
</feature>
<feature type="compositionally biased region" description="Basic and acidic residues" evidence="1">
    <location>
        <begin position="2101"/>
        <end position="2122"/>
    </location>
</feature>
<feature type="region of interest" description="Disordered" evidence="1">
    <location>
        <begin position="2221"/>
        <end position="2296"/>
    </location>
</feature>
<feature type="compositionally biased region" description="Low complexity" evidence="1">
    <location>
        <begin position="639"/>
        <end position="656"/>
    </location>
</feature>
<feature type="compositionally biased region" description="Polar residues" evidence="1">
    <location>
        <begin position="2995"/>
        <end position="3018"/>
    </location>
</feature>
<feature type="compositionally biased region" description="Polar residues" evidence="1">
    <location>
        <begin position="776"/>
        <end position="795"/>
    </location>
</feature>
<dbReference type="OMA" id="SWRETQL"/>
<feature type="compositionally biased region" description="Polar residues" evidence="1">
    <location>
        <begin position="1496"/>
        <end position="1512"/>
    </location>
</feature>
<dbReference type="InParanoid" id="E3MHJ7"/>
<feature type="compositionally biased region" description="Low complexity" evidence="1">
    <location>
        <begin position="1659"/>
        <end position="1678"/>
    </location>
</feature>
<feature type="compositionally biased region" description="Pro residues" evidence="1">
    <location>
        <begin position="2718"/>
        <end position="2727"/>
    </location>
</feature>
<feature type="compositionally biased region" description="Polar residues" evidence="1">
    <location>
        <begin position="745"/>
        <end position="754"/>
    </location>
</feature>
<feature type="compositionally biased region" description="Polar residues" evidence="1">
    <location>
        <begin position="973"/>
        <end position="983"/>
    </location>
</feature>
<feature type="region of interest" description="Disordered" evidence="1">
    <location>
        <begin position="743"/>
        <end position="890"/>
    </location>
</feature>
<feature type="compositionally biased region" description="Acidic residues" evidence="1">
    <location>
        <begin position="1439"/>
        <end position="1451"/>
    </location>
</feature>
<feature type="compositionally biased region" description="Polar residues" evidence="1">
    <location>
        <begin position="2548"/>
        <end position="2562"/>
    </location>
</feature>
<feature type="compositionally biased region" description="Basic and acidic residues" evidence="1">
    <location>
        <begin position="219"/>
        <end position="234"/>
    </location>
</feature>
<feature type="compositionally biased region" description="Polar residues" evidence="1">
    <location>
        <begin position="59"/>
        <end position="72"/>
    </location>
</feature>
<accession>E3MHJ7</accession>
<feature type="region of interest" description="Disordered" evidence="1">
    <location>
        <begin position="2456"/>
        <end position="2825"/>
    </location>
</feature>
<feature type="compositionally biased region" description="Basic and acidic residues" evidence="1">
    <location>
        <begin position="8"/>
        <end position="24"/>
    </location>
</feature>
<feature type="compositionally biased region" description="Basic and acidic residues" evidence="1">
    <location>
        <begin position="343"/>
        <end position="361"/>
    </location>
</feature>
<evidence type="ECO:0000313" key="3">
    <source>
        <dbReference type="Proteomes" id="UP000008281"/>
    </source>
</evidence>
<feature type="compositionally biased region" description="Polar residues" evidence="1">
    <location>
        <begin position="2619"/>
        <end position="2637"/>
    </location>
</feature>
<feature type="compositionally biased region" description="Basic and acidic residues" evidence="1">
    <location>
        <begin position="1219"/>
        <end position="1236"/>
    </location>
</feature>
<feature type="compositionally biased region" description="Low complexity" evidence="1">
    <location>
        <begin position="2872"/>
        <end position="2887"/>
    </location>
</feature>
<feature type="region of interest" description="Disordered" evidence="1">
    <location>
        <begin position="488"/>
        <end position="694"/>
    </location>
</feature>
<name>E3MHJ7_CAERE</name>
<evidence type="ECO:0000256" key="1">
    <source>
        <dbReference type="SAM" id="MobiDB-lite"/>
    </source>
</evidence>
<feature type="region of interest" description="Disordered" evidence="1">
    <location>
        <begin position="2308"/>
        <end position="2443"/>
    </location>
</feature>
<feature type="compositionally biased region" description="Low complexity" evidence="1">
    <location>
        <begin position="2765"/>
        <end position="2787"/>
    </location>
</feature>
<feature type="compositionally biased region" description="Basic and acidic residues" evidence="1">
    <location>
        <begin position="706"/>
        <end position="716"/>
    </location>
</feature>
<feature type="region of interest" description="Disordered" evidence="1">
    <location>
        <begin position="1774"/>
        <end position="2197"/>
    </location>
</feature>
<dbReference type="HOGENOM" id="CLU_225474_0_0_1"/>
<feature type="compositionally biased region" description="Low complexity" evidence="1">
    <location>
        <begin position="1925"/>
        <end position="1940"/>
    </location>
</feature>
<feature type="compositionally biased region" description="Acidic residues" evidence="1">
    <location>
        <begin position="800"/>
        <end position="825"/>
    </location>
</feature>
<feature type="compositionally biased region" description="Acidic residues" evidence="1">
    <location>
        <begin position="1833"/>
        <end position="1847"/>
    </location>
</feature>
<gene>
    <name evidence="2" type="ORF">CRE_22790</name>
</gene>
<dbReference type="EMBL" id="DS268445">
    <property type="protein sequence ID" value="EFP01950.1"/>
    <property type="molecule type" value="Genomic_DNA"/>
</dbReference>
<feature type="region of interest" description="Disordered" evidence="1">
    <location>
        <begin position="54"/>
        <end position="413"/>
    </location>
</feature>
<feature type="region of interest" description="Disordered" evidence="1">
    <location>
        <begin position="706"/>
        <end position="726"/>
    </location>
</feature>
<protein>
    <submittedName>
        <fullName evidence="2">Uncharacterized protein</fullName>
    </submittedName>
</protein>
<feature type="compositionally biased region" description="Low complexity" evidence="1">
    <location>
        <begin position="1639"/>
        <end position="1651"/>
    </location>
</feature>
<feature type="region of interest" description="Disordered" evidence="1">
    <location>
        <begin position="966"/>
        <end position="1011"/>
    </location>
</feature>
<reference evidence="2" key="1">
    <citation type="submission" date="2007-07" db="EMBL/GenBank/DDBJ databases">
        <title>PCAP assembly of the Caenorhabditis remanei genome.</title>
        <authorList>
            <consortium name="The Caenorhabditis remanei Sequencing Consortium"/>
            <person name="Wilson R.K."/>
        </authorList>
    </citation>
    <scope>NUCLEOTIDE SEQUENCE [LARGE SCALE GENOMIC DNA]</scope>
    <source>
        <strain evidence="2">PB4641</strain>
    </source>
</reference>
<feature type="compositionally biased region" description="Polar residues" evidence="1">
    <location>
        <begin position="994"/>
        <end position="1005"/>
    </location>
</feature>
<feature type="region of interest" description="Disordered" evidence="1">
    <location>
        <begin position="2851"/>
        <end position="3018"/>
    </location>
</feature>